<dbReference type="Proteomes" id="UP000234479">
    <property type="component" value="Unassembled WGS sequence"/>
</dbReference>
<dbReference type="OrthoDB" id="9789856at2"/>
<dbReference type="InterPro" id="IPR003593">
    <property type="entry name" value="AAA+_ATPase"/>
</dbReference>
<evidence type="ECO:0000313" key="2">
    <source>
        <dbReference type="EMBL" id="PLR21928.1"/>
    </source>
</evidence>
<dbReference type="SMART" id="SM00382">
    <property type="entry name" value="AAA"/>
    <property type="match status" value="1"/>
</dbReference>
<dbReference type="GO" id="GO:0016887">
    <property type="term" value="F:ATP hydrolysis activity"/>
    <property type="evidence" value="ECO:0007669"/>
    <property type="project" value="InterPro"/>
</dbReference>
<keyword evidence="3" id="KW-1185">Reference proteome</keyword>
<dbReference type="InterPro" id="IPR003959">
    <property type="entry name" value="ATPase_AAA_core"/>
</dbReference>
<evidence type="ECO:0000259" key="1">
    <source>
        <dbReference type="SMART" id="SM00382"/>
    </source>
</evidence>
<name>A0A2N5D786_9CAUL</name>
<gene>
    <name evidence="2" type="ORF">SGCZBJ_20400</name>
</gene>
<organism evidence="2 3">
    <name type="scientific">Caulobacter zeae</name>
    <dbReference type="NCBI Taxonomy" id="2055137"/>
    <lineage>
        <taxon>Bacteria</taxon>
        <taxon>Pseudomonadati</taxon>
        <taxon>Pseudomonadota</taxon>
        <taxon>Alphaproteobacteria</taxon>
        <taxon>Caulobacterales</taxon>
        <taxon>Caulobacteraceae</taxon>
        <taxon>Caulobacter</taxon>
    </lineage>
</organism>
<dbReference type="InterPro" id="IPR027417">
    <property type="entry name" value="P-loop_NTPase"/>
</dbReference>
<dbReference type="GO" id="GO:0005524">
    <property type="term" value="F:ATP binding"/>
    <property type="evidence" value="ECO:0007669"/>
    <property type="project" value="InterPro"/>
</dbReference>
<evidence type="ECO:0000313" key="3">
    <source>
        <dbReference type="Proteomes" id="UP000234479"/>
    </source>
</evidence>
<sequence>MQFFDRSGVAVPTIFRSAKAQEMRKALAEFMSSPSTQRSQQFPPRQDLPLEEDVLRATSSLFRAKCAFCESKASLGLHRLRPISEAMPLAQSSEAHLYYCWLGTDWGNVYPICPGCRQAAGRLFPVRNDRRGPLPTHELFESFASENTGVWRWPHRDGSLVIDPCASRQQVSKLSFDLSGGLHGQSKASATTIDVFRLDRDDLVAARGEMFEQYAEMILRSGGETKVAYDFRDMEFGGGWYALLRRVVKRTGERLDRNLPDGRQQLRSTIGQVLSTPLGRAAFERALGDVRRPIPRRTRTQVRSSRVDRARKLVAVQFHDFKALEDLTLNVPSAIPPRPDLGRPEGEAAALLVLGENAAGKSSILEGVALALSDPAARRQIGRPADGFVLDPDYMGGDPATGPREATVTLHFEGGETAVLGIANDFTDLERPGGLPRVFAYGAFRQYSDRSSRTPVRAGVKTLFHSDLILRNPEEWLLKLDDVRFALVARSLQTIFGIDAKLEAIEKDEENRRCLIVTEVEPGGTRTRTPFSVASSGFRSVIAMVCDFLQGVMGSGHQPLRPLSEAAPVILIDEIEAHLHPRWKMRIVPALRTLLPSATFIITTHDPLCLRGMHDQEVVVLRRLPKSVGLSVDGRAPTFVQSDVDLPNVENLTVEQLLTSDFFDMFTTDSLEAEQRTAQLASILALRKAGAQLSDEEAKSLRAFEAEVMTSLPLGSTKVQQLVADALGQYLREHRQAAGANRRALEDETKRLIVQALDGYER</sequence>
<dbReference type="InterPro" id="IPR051396">
    <property type="entry name" value="Bact_Antivir_Def_Nuclease"/>
</dbReference>
<comment type="caution">
    <text evidence="2">The sequence shown here is derived from an EMBL/GenBank/DDBJ whole genome shotgun (WGS) entry which is preliminary data.</text>
</comment>
<dbReference type="SUPFAM" id="SSF52540">
    <property type="entry name" value="P-loop containing nucleoside triphosphate hydrolases"/>
    <property type="match status" value="1"/>
</dbReference>
<dbReference type="PANTHER" id="PTHR43581:SF2">
    <property type="entry name" value="EXCINUCLEASE ATPASE SUBUNIT"/>
    <property type="match status" value="1"/>
</dbReference>
<accession>A0A2N5D786</accession>
<reference evidence="2 3" key="1">
    <citation type="submission" date="2017-12" db="EMBL/GenBank/DDBJ databases">
        <title>The genome sequence of Caulobacter sp. 410.</title>
        <authorList>
            <person name="Gao J."/>
            <person name="Mao X."/>
            <person name="Sun J."/>
        </authorList>
    </citation>
    <scope>NUCLEOTIDE SEQUENCE [LARGE SCALE GENOMIC DNA]</scope>
    <source>
        <strain evidence="2 3">410</strain>
    </source>
</reference>
<dbReference type="AlphaFoldDB" id="A0A2N5D786"/>
<feature type="domain" description="AAA+ ATPase" evidence="1">
    <location>
        <begin position="347"/>
        <end position="624"/>
    </location>
</feature>
<dbReference type="Pfam" id="PF13304">
    <property type="entry name" value="AAA_21"/>
    <property type="match status" value="1"/>
</dbReference>
<dbReference type="Gene3D" id="3.40.50.300">
    <property type="entry name" value="P-loop containing nucleotide triphosphate hydrolases"/>
    <property type="match status" value="2"/>
</dbReference>
<dbReference type="CDD" id="cd00267">
    <property type="entry name" value="ABC_ATPase"/>
    <property type="match status" value="1"/>
</dbReference>
<proteinExistence type="predicted"/>
<protein>
    <recommendedName>
        <fullName evidence="1">AAA+ ATPase domain-containing protein</fullName>
    </recommendedName>
</protein>
<dbReference type="EMBL" id="PJRS01000041">
    <property type="protein sequence ID" value="PLR21928.1"/>
    <property type="molecule type" value="Genomic_DNA"/>
</dbReference>
<dbReference type="PANTHER" id="PTHR43581">
    <property type="entry name" value="ATP/GTP PHOSPHATASE"/>
    <property type="match status" value="1"/>
</dbReference>